<proteinExistence type="predicted"/>
<reference evidence="1 2" key="1">
    <citation type="submission" date="2016-04" db="EMBL/GenBank/DDBJ databases">
        <title>Complete genome sequence and analysis of deep-sea sediment isolate, Amycolatopsis sp. WP1.</title>
        <authorList>
            <person name="Wang H."/>
            <person name="Chen S."/>
            <person name="Wu Q."/>
        </authorList>
    </citation>
    <scope>NUCLEOTIDE SEQUENCE [LARGE SCALE GENOMIC DNA]</scope>
    <source>
        <strain evidence="1 2">WP1</strain>
    </source>
</reference>
<name>A0A344LHY3_9PSEU</name>
<dbReference type="Proteomes" id="UP000250434">
    <property type="component" value="Chromosome"/>
</dbReference>
<protein>
    <submittedName>
        <fullName evidence="1">Uncharacterized protein</fullName>
    </submittedName>
</protein>
<evidence type="ECO:0000313" key="2">
    <source>
        <dbReference type="Proteomes" id="UP000250434"/>
    </source>
</evidence>
<dbReference type="OrthoDB" id="3628083at2"/>
<dbReference type="RefSeq" id="WP_113696713.1">
    <property type="nucleotide sequence ID" value="NZ_CP015163.1"/>
</dbReference>
<organism evidence="1 2">
    <name type="scientific">Amycolatopsis albispora</name>
    <dbReference type="NCBI Taxonomy" id="1804986"/>
    <lineage>
        <taxon>Bacteria</taxon>
        <taxon>Bacillati</taxon>
        <taxon>Actinomycetota</taxon>
        <taxon>Actinomycetes</taxon>
        <taxon>Pseudonocardiales</taxon>
        <taxon>Pseudonocardiaceae</taxon>
        <taxon>Amycolatopsis</taxon>
    </lineage>
</organism>
<evidence type="ECO:0000313" key="1">
    <source>
        <dbReference type="EMBL" id="AXB47657.1"/>
    </source>
</evidence>
<sequence length="98" mass="10942">MISIEAGTTADYATELLVLLDRLRAQTGREDVPKREVLDDNLALLAEDMRALQRGQAGTVHPELMLSRWSRVQSLLGGRARFAPLVSAISSRIEHLFR</sequence>
<dbReference type="EMBL" id="CP015163">
    <property type="protein sequence ID" value="AXB47657.1"/>
    <property type="molecule type" value="Genomic_DNA"/>
</dbReference>
<gene>
    <name evidence="1" type="ORF">A4R43_38675</name>
</gene>
<dbReference type="KEGG" id="aab:A4R43_38675"/>
<dbReference type="AlphaFoldDB" id="A0A344LHY3"/>
<keyword evidence="2" id="KW-1185">Reference proteome</keyword>
<accession>A0A344LHY3</accession>